<dbReference type="Proteomes" id="UP000000598">
    <property type="component" value="Chromosome F"/>
</dbReference>
<evidence type="ECO:0000313" key="3">
    <source>
        <dbReference type="Proteomes" id="UP000000598"/>
    </source>
</evidence>
<dbReference type="AlphaFoldDB" id="Q6CJP4"/>
<feature type="compositionally biased region" description="Low complexity" evidence="1">
    <location>
        <begin position="98"/>
        <end position="114"/>
    </location>
</feature>
<protein>
    <submittedName>
        <fullName evidence="2">KLLA0F17028p</fullName>
    </submittedName>
</protein>
<dbReference type="HOGENOM" id="CLU_1555493_0_0_1"/>
<name>Q6CJP4_KLULA</name>
<proteinExistence type="predicted"/>
<evidence type="ECO:0000313" key="2">
    <source>
        <dbReference type="EMBL" id="CAG98553.1"/>
    </source>
</evidence>
<feature type="compositionally biased region" description="Basic and acidic residues" evidence="1">
    <location>
        <begin position="50"/>
        <end position="59"/>
    </location>
</feature>
<dbReference type="EMBL" id="CR382126">
    <property type="protein sequence ID" value="CAG98553.1"/>
    <property type="molecule type" value="Genomic_DNA"/>
</dbReference>
<gene>
    <name evidence="2" type="ORF">KLLA0_F17028g</name>
</gene>
<feature type="compositionally biased region" description="Polar residues" evidence="1">
    <location>
        <begin position="122"/>
        <end position="140"/>
    </location>
</feature>
<evidence type="ECO:0000256" key="1">
    <source>
        <dbReference type="SAM" id="MobiDB-lite"/>
    </source>
</evidence>
<keyword evidence="3" id="KW-1185">Reference proteome</keyword>
<sequence length="172" mass="18794">MFKKIRDKIHPTYNPEGITWTRRKSGPQVVAEVPVVVDKKTGQNGKAKSKSKDKAAGALPCHDRYTEELDVELVVKQLSLEDELKLVHDVAMESIVASDISSPSSSSTTTASSDKNAKHVTSKASSTVPPHKQITGNNAAPSRRVTSMYTIFNLELFFRPPFPIGTLCSICP</sequence>
<organism evidence="2 3">
    <name type="scientific">Kluyveromyces lactis (strain ATCC 8585 / CBS 2359 / DSM 70799 / NBRC 1267 / NRRL Y-1140 / WM37)</name>
    <name type="common">Yeast</name>
    <name type="synonym">Candida sphaerica</name>
    <dbReference type="NCBI Taxonomy" id="284590"/>
    <lineage>
        <taxon>Eukaryota</taxon>
        <taxon>Fungi</taxon>
        <taxon>Dikarya</taxon>
        <taxon>Ascomycota</taxon>
        <taxon>Saccharomycotina</taxon>
        <taxon>Saccharomycetes</taxon>
        <taxon>Saccharomycetales</taxon>
        <taxon>Saccharomycetaceae</taxon>
        <taxon>Kluyveromyces</taxon>
    </lineage>
</organism>
<dbReference type="GeneID" id="2895638"/>
<accession>Q6CJP4</accession>
<reference evidence="2 3" key="1">
    <citation type="journal article" date="2004" name="Nature">
        <title>Genome evolution in yeasts.</title>
        <authorList>
            <consortium name="Genolevures"/>
            <person name="Dujon B."/>
            <person name="Sherman D."/>
            <person name="Fischer G."/>
            <person name="Durrens P."/>
            <person name="Casaregola S."/>
            <person name="Lafontaine I."/>
            <person name="de Montigny J."/>
            <person name="Marck C."/>
            <person name="Neuveglise C."/>
            <person name="Talla E."/>
            <person name="Goffard N."/>
            <person name="Frangeul L."/>
            <person name="Aigle M."/>
            <person name="Anthouard V."/>
            <person name="Babour A."/>
            <person name="Barbe V."/>
            <person name="Barnay S."/>
            <person name="Blanchin S."/>
            <person name="Beckerich J.M."/>
            <person name="Beyne E."/>
            <person name="Bleykasten C."/>
            <person name="Boisrame A."/>
            <person name="Boyer J."/>
            <person name="Cattolico L."/>
            <person name="Confanioleri F."/>
            <person name="de Daruvar A."/>
            <person name="Despons L."/>
            <person name="Fabre E."/>
            <person name="Fairhead C."/>
            <person name="Ferry-Dumazet H."/>
            <person name="Groppi A."/>
            <person name="Hantraye F."/>
            <person name="Hennequin C."/>
            <person name="Jauniaux N."/>
            <person name="Joyet P."/>
            <person name="Kachouri R."/>
            <person name="Kerrest A."/>
            <person name="Koszul R."/>
            <person name="Lemaire M."/>
            <person name="Lesur I."/>
            <person name="Ma L."/>
            <person name="Muller H."/>
            <person name="Nicaud J.M."/>
            <person name="Nikolski M."/>
            <person name="Oztas S."/>
            <person name="Ozier-Kalogeropoulos O."/>
            <person name="Pellenz S."/>
            <person name="Potier S."/>
            <person name="Richard G.F."/>
            <person name="Straub M.L."/>
            <person name="Suleau A."/>
            <person name="Swennene D."/>
            <person name="Tekaia F."/>
            <person name="Wesolowski-Louvel M."/>
            <person name="Westhof E."/>
            <person name="Wirth B."/>
            <person name="Zeniou-Meyer M."/>
            <person name="Zivanovic I."/>
            <person name="Bolotin-Fukuhara M."/>
            <person name="Thierry A."/>
            <person name="Bouchier C."/>
            <person name="Caudron B."/>
            <person name="Scarpelli C."/>
            <person name="Gaillardin C."/>
            <person name="Weissenbach J."/>
            <person name="Wincker P."/>
            <person name="Souciet J.L."/>
        </authorList>
    </citation>
    <scope>NUCLEOTIDE SEQUENCE [LARGE SCALE GENOMIC DNA]</scope>
    <source>
        <strain evidence="3">ATCC 8585 / CBS 2359 / DSM 70799 / NBRC 1267 / NRRL Y-1140 / WM37</strain>
    </source>
</reference>
<feature type="region of interest" description="Disordered" evidence="1">
    <location>
        <begin position="39"/>
        <end position="59"/>
    </location>
</feature>
<dbReference type="RefSeq" id="XP_455845.1">
    <property type="nucleotide sequence ID" value="XM_455845.1"/>
</dbReference>
<dbReference type="KEGG" id="kla:KLLA0_F17028g"/>
<feature type="region of interest" description="Disordered" evidence="1">
    <location>
        <begin position="98"/>
        <end position="140"/>
    </location>
</feature>
<dbReference type="PaxDb" id="284590-Q6CJP4"/>
<dbReference type="InParanoid" id="Q6CJP4"/>